<gene>
    <name evidence="1" type="ORF">FKW44_022625</name>
</gene>
<name>A0A7T8JTL0_CALRO</name>
<evidence type="ECO:0000313" key="1">
    <source>
        <dbReference type="EMBL" id="QQP34662.1"/>
    </source>
</evidence>
<dbReference type="EMBL" id="CP045906">
    <property type="protein sequence ID" value="QQP34662.1"/>
    <property type="molecule type" value="Genomic_DNA"/>
</dbReference>
<dbReference type="Proteomes" id="UP000595437">
    <property type="component" value="Chromosome 17"/>
</dbReference>
<protein>
    <submittedName>
        <fullName evidence="1">Uncharacterized protein</fullName>
    </submittedName>
</protein>
<keyword evidence="2" id="KW-1185">Reference proteome</keyword>
<dbReference type="AlphaFoldDB" id="A0A7T8JTL0"/>
<reference evidence="2" key="1">
    <citation type="submission" date="2021-01" db="EMBL/GenBank/DDBJ databases">
        <title>Caligus Genome Assembly.</title>
        <authorList>
            <person name="Gallardo-Escarate C."/>
        </authorList>
    </citation>
    <scope>NUCLEOTIDE SEQUENCE [LARGE SCALE GENOMIC DNA]</scope>
</reference>
<organism evidence="1 2">
    <name type="scientific">Caligus rogercresseyi</name>
    <name type="common">Sea louse</name>
    <dbReference type="NCBI Taxonomy" id="217165"/>
    <lineage>
        <taxon>Eukaryota</taxon>
        <taxon>Metazoa</taxon>
        <taxon>Ecdysozoa</taxon>
        <taxon>Arthropoda</taxon>
        <taxon>Crustacea</taxon>
        <taxon>Multicrustacea</taxon>
        <taxon>Hexanauplia</taxon>
        <taxon>Copepoda</taxon>
        <taxon>Siphonostomatoida</taxon>
        <taxon>Caligidae</taxon>
        <taxon>Caligus</taxon>
    </lineage>
</organism>
<accession>A0A7T8JTL0</accession>
<sequence length="50" mass="5802">MVKPSIIRSVMLSLPARYATLSLKILYNTEYSWFHSGNVIKFTVQIQKNN</sequence>
<evidence type="ECO:0000313" key="2">
    <source>
        <dbReference type="Proteomes" id="UP000595437"/>
    </source>
</evidence>
<proteinExistence type="predicted"/>